<evidence type="ECO:0000313" key="1">
    <source>
        <dbReference type="EMBL" id="KKL12999.1"/>
    </source>
</evidence>
<comment type="caution">
    <text evidence="1">The sequence shown here is derived from an EMBL/GenBank/DDBJ whole genome shotgun (WGS) entry which is preliminary data.</text>
</comment>
<organism evidence="1">
    <name type="scientific">marine sediment metagenome</name>
    <dbReference type="NCBI Taxonomy" id="412755"/>
    <lineage>
        <taxon>unclassified sequences</taxon>
        <taxon>metagenomes</taxon>
        <taxon>ecological metagenomes</taxon>
    </lineage>
</organism>
<accession>A0A0F9ATS8</accession>
<name>A0A0F9ATS8_9ZZZZ</name>
<feature type="non-terminal residue" evidence="1">
    <location>
        <position position="1"/>
    </location>
</feature>
<dbReference type="AlphaFoldDB" id="A0A0F9ATS8"/>
<protein>
    <recommendedName>
        <fullName evidence="2">DUF2229 domain-containing protein</fullName>
    </recommendedName>
</protein>
<evidence type="ECO:0008006" key="2">
    <source>
        <dbReference type="Google" id="ProtNLM"/>
    </source>
</evidence>
<sequence length="274" mass="30749">GLLRRLGCLIRPYEKLEGTTNRVVARSLEIFESAFLGKISKMRAVKEVVVLFDGIQKTISPEQILGSSSRGRPKVAVFGDLYARDNAVFNQDLIAEIEAAGGEVVTTPYSDYAKIIAGAYFKRWFREGRYSIWLRNRLFLFLAELIEGRYYRPFDKYLGKPLHSADQGFEAVLARFHLRPEHSGESVENLLKIFHLIKVHPDISLFVQTNPAFCCPSLVTEAMAAPLESVTGVPIVTITYDGTGGKKNDLLVPYLKYAAILSRQKQRAEEKSSA</sequence>
<proteinExistence type="predicted"/>
<dbReference type="EMBL" id="LAZR01041038">
    <property type="protein sequence ID" value="KKL12999.1"/>
    <property type="molecule type" value="Genomic_DNA"/>
</dbReference>
<reference evidence="1" key="1">
    <citation type="journal article" date="2015" name="Nature">
        <title>Complex archaea that bridge the gap between prokaryotes and eukaryotes.</title>
        <authorList>
            <person name="Spang A."/>
            <person name="Saw J.H."/>
            <person name="Jorgensen S.L."/>
            <person name="Zaremba-Niedzwiedzka K."/>
            <person name="Martijn J."/>
            <person name="Lind A.E."/>
            <person name="van Eijk R."/>
            <person name="Schleper C."/>
            <person name="Guy L."/>
            <person name="Ettema T.J."/>
        </authorList>
    </citation>
    <scope>NUCLEOTIDE SEQUENCE</scope>
</reference>
<gene>
    <name evidence="1" type="ORF">LCGC14_2530160</name>
</gene>